<feature type="domain" description="tRNA-specific 2-thiouridylase MnmA-like C-terminal" evidence="16">
    <location>
        <begin position="309"/>
        <end position="384"/>
    </location>
</feature>
<dbReference type="InterPro" id="IPR014729">
    <property type="entry name" value="Rossmann-like_a/b/a_fold"/>
</dbReference>
<dbReference type="InterPro" id="IPR023382">
    <property type="entry name" value="MnmA-like_central_sf"/>
</dbReference>
<keyword evidence="8 14" id="KW-0819">tRNA processing</keyword>
<dbReference type="Pfam" id="PF20258">
    <property type="entry name" value="tRNA_Me_trans_C"/>
    <property type="match status" value="1"/>
</dbReference>
<dbReference type="RefSeq" id="WP_005822999.1">
    <property type="nucleotide sequence ID" value="NZ_ACQL01000068.1"/>
</dbReference>
<sequence length="389" mass="43330">MSNSNLLQSSTYNSHFPPLTEEQRAENAKKKVIIGMSGGVDSSVSAFILQQQGYQVEGLFMKNWEEDDDTDYCTAAADLADAQAVADKLGMKLHKINFAAEYWDNVFEHFLSEYKAGRTPNPDILCNKEIKFKAFLEYAAEDLGADYIATGHYVRRSGDDENAQLLRGLDTNKDQSYFLYALSKKQVGQSLFPVGEIEKPIVRKIAEDLGLATAKKKDSTGICFIGERKFKDFLARFLPAQPGEIRTVDGKVVGRHDGLMYHTLGQRKGLGIGGVKGLSEEPFYVVEKDLINNVLVVAQGHDNSALLSTGLIASQLNWVDLQPIRENLRCTVKTRYRQEDIPCEIQPIDDNTIRVMFDEPQIAVTPGQSAVFYLDEVCLGGGIIEEQLK</sequence>
<feature type="site" description="Interaction with tRNA" evidence="14">
    <location>
        <position position="152"/>
    </location>
</feature>
<gene>
    <name evidence="18" type="primary">trmU</name>
    <name evidence="14" type="synonym">mnmA</name>
    <name evidence="18" type="ORF">AM305_06486</name>
</gene>
<dbReference type="HAMAP" id="MF_00144">
    <property type="entry name" value="tRNA_thiouridyl_MnmA"/>
    <property type="match status" value="1"/>
</dbReference>
<dbReference type="eggNOG" id="COG0482">
    <property type="taxonomic scope" value="Bacteria"/>
</dbReference>
<evidence type="ECO:0000256" key="3">
    <source>
        <dbReference type="ARBA" id="ARBA00011949"/>
    </source>
</evidence>
<name>C5S074_9PAST</name>
<dbReference type="CDD" id="cd01998">
    <property type="entry name" value="MnmA_TRMU-like"/>
    <property type="match status" value="1"/>
</dbReference>
<dbReference type="Pfam" id="PF20259">
    <property type="entry name" value="tRNA_Me_trans_M"/>
    <property type="match status" value="1"/>
</dbReference>
<dbReference type="Pfam" id="PF03054">
    <property type="entry name" value="tRNA_Me_trans"/>
    <property type="match status" value="1"/>
</dbReference>
<dbReference type="FunFam" id="2.30.30.280:FF:000001">
    <property type="entry name" value="tRNA-specific 2-thiouridylase MnmA"/>
    <property type="match status" value="1"/>
</dbReference>
<feature type="active site" description="Nucleophile" evidence="14">
    <location>
        <position position="126"/>
    </location>
</feature>
<evidence type="ECO:0000256" key="5">
    <source>
        <dbReference type="ARBA" id="ARBA00022490"/>
    </source>
</evidence>
<feature type="region of interest" description="Interaction with tRNA" evidence="14">
    <location>
        <begin position="173"/>
        <end position="175"/>
    </location>
</feature>
<evidence type="ECO:0000259" key="17">
    <source>
        <dbReference type="Pfam" id="PF20259"/>
    </source>
</evidence>
<evidence type="ECO:0000256" key="6">
    <source>
        <dbReference type="ARBA" id="ARBA00022555"/>
    </source>
</evidence>
<feature type="site" description="Interaction with tRNA" evidence="14">
    <location>
        <position position="368"/>
    </location>
</feature>
<evidence type="ECO:0000256" key="8">
    <source>
        <dbReference type="ARBA" id="ARBA00022694"/>
    </source>
</evidence>
<dbReference type="PANTHER" id="PTHR11933">
    <property type="entry name" value="TRNA 5-METHYLAMINOMETHYL-2-THIOURIDYLATE -METHYLTRANSFERASE"/>
    <property type="match status" value="1"/>
</dbReference>
<evidence type="ECO:0000313" key="19">
    <source>
        <dbReference type="Proteomes" id="UP000005532"/>
    </source>
</evidence>
<evidence type="ECO:0000256" key="12">
    <source>
        <dbReference type="ARBA" id="ARBA00023157"/>
    </source>
</evidence>
<keyword evidence="18" id="KW-0489">Methyltransferase</keyword>
<dbReference type="InterPro" id="IPR046885">
    <property type="entry name" value="MnmA-like_C"/>
</dbReference>
<evidence type="ECO:0000256" key="14">
    <source>
        <dbReference type="HAMAP-Rule" id="MF_00144"/>
    </source>
</evidence>
<feature type="binding site" evidence="14">
    <location>
        <position position="151"/>
    </location>
    <ligand>
        <name>ATP</name>
        <dbReference type="ChEBI" id="CHEBI:30616"/>
    </ligand>
</feature>
<evidence type="ECO:0000256" key="10">
    <source>
        <dbReference type="ARBA" id="ARBA00022840"/>
    </source>
</evidence>
<feature type="region of interest" description="Interaction with tRNA" evidence="14">
    <location>
        <begin position="335"/>
        <end position="336"/>
    </location>
</feature>
<comment type="caution">
    <text evidence="18">The sequence shown here is derived from an EMBL/GenBank/DDBJ whole genome shotgun (WGS) entry which is preliminary data.</text>
</comment>
<reference evidence="18 19" key="1">
    <citation type="journal article" date="2010" name="Vet. Microbiol.">
        <title>Production of haemolysins by strains of the Actinobacillus minor/porcitonsillarum complex.</title>
        <authorList>
            <person name="Arya G."/>
            <person name="Niven D.F."/>
        </authorList>
    </citation>
    <scope>NUCLEOTIDE SEQUENCE [LARGE SCALE GENOMIC DNA]</scope>
    <source>
        <strain evidence="18 19">NM305</strain>
    </source>
</reference>
<comment type="subcellular location">
    <subcellularLocation>
        <location evidence="1 14">Cytoplasm</location>
    </subcellularLocation>
</comment>
<evidence type="ECO:0000256" key="1">
    <source>
        <dbReference type="ARBA" id="ARBA00004496"/>
    </source>
</evidence>
<dbReference type="OrthoDB" id="9800696at2"/>
<dbReference type="PANTHER" id="PTHR11933:SF5">
    <property type="entry name" value="MITOCHONDRIAL TRNA-SPECIFIC 2-THIOURIDYLASE 1"/>
    <property type="match status" value="1"/>
</dbReference>
<proteinExistence type="inferred from homology"/>
<keyword evidence="9 14" id="KW-0547">Nucleotide-binding</keyword>
<dbReference type="InterPro" id="IPR046884">
    <property type="entry name" value="MnmA-like_central"/>
</dbReference>
<accession>C5S074</accession>
<keyword evidence="12 14" id="KW-1015">Disulfide bond</keyword>
<dbReference type="GO" id="GO:0005524">
    <property type="term" value="F:ATP binding"/>
    <property type="evidence" value="ECO:0007669"/>
    <property type="project" value="UniProtKB-KW"/>
</dbReference>
<evidence type="ECO:0000256" key="9">
    <source>
        <dbReference type="ARBA" id="ARBA00022741"/>
    </source>
</evidence>
<dbReference type="NCBIfam" id="NF001138">
    <property type="entry name" value="PRK00143.1"/>
    <property type="match status" value="1"/>
</dbReference>
<dbReference type="NCBIfam" id="TIGR00420">
    <property type="entry name" value="trmU"/>
    <property type="match status" value="1"/>
</dbReference>
<feature type="binding site" evidence="14">
    <location>
        <position position="61"/>
    </location>
    <ligand>
        <name>ATP</name>
        <dbReference type="ChEBI" id="CHEBI:30616"/>
    </ligand>
</feature>
<protein>
    <recommendedName>
        <fullName evidence="4 14">tRNA-specific 2-thiouridylase MnmA</fullName>
        <ecNumber evidence="3 14">2.8.1.13</ecNumber>
    </recommendedName>
</protein>
<comment type="similarity">
    <text evidence="2 14">Belongs to the MnmA/TRMU family.</text>
</comment>
<feature type="active site" description="Cysteine persulfide intermediate" evidence="14">
    <location>
        <position position="223"/>
    </location>
</feature>
<dbReference type="GO" id="GO:0000049">
    <property type="term" value="F:tRNA binding"/>
    <property type="evidence" value="ECO:0007669"/>
    <property type="project" value="UniProtKB-KW"/>
</dbReference>
<evidence type="ECO:0000256" key="2">
    <source>
        <dbReference type="ARBA" id="ARBA00006191"/>
    </source>
</evidence>
<feature type="region of interest" description="Interaction with target base in tRNA" evidence="14">
    <location>
        <begin position="121"/>
        <end position="123"/>
    </location>
</feature>
<dbReference type="GO" id="GO:0103016">
    <property type="term" value="F:tRNA-uridine 2-sulfurtransferase activity"/>
    <property type="evidence" value="ECO:0007669"/>
    <property type="project" value="UniProtKB-EC"/>
</dbReference>
<comment type="catalytic activity">
    <reaction evidence="13 14">
        <text>S-sulfanyl-L-cysteinyl-[protein] + uridine(34) in tRNA + AH2 + ATP = 2-thiouridine(34) in tRNA + L-cysteinyl-[protein] + A + AMP + diphosphate + H(+)</text>
        <dbReference type="Rhea" id="RHEA:47032"/>
        <dbReference type="Rhea" id="RHEA-COMP:10131"/>
        <dbReference type="Rhea" id="RHEA-COMP:11726"/>
        <dbReference type="Rhea" id="RHEA-COMP:11727"/>
        <dbReference type="Rhea" id="RHEA-COMP:11728"/>
        <dbReference type="ChEBI" id="CHEBI:13193"/>
        <dbReference type="ChEBI" id="CHEBI:15378"/>
        <dbReference type="ChEBI" id="CHEBI:17499"/>
        <dbReference type="ChEBI" id="CHEBI:29950"/>
        <dbReference type="ChEBI" id="CHEBI:30616"/>
        <dbReference type="ChEBI" id="CHEBI:33019"/>
        <dbReference type="ChEBI" id="CHEBI:61963"/>
        <dbReference type="ChEBI" id="CHEBI:65315"/>
        <dbReference type="ChEBI" id="CHEBI:87170"/>
        <dbReference type="ChEBI" id="CHEBI:456215"/>
        <dbReference type="EC" id="2.8.1.13"/>
    </reaction>
</comment>
<dbReference type="FunFam" id="3.40.50.620:FF:000004">
    <property type="entry name" value="tRNA-specific 2-thiouridylase MnmA"/>
    <property type="match status" value="1"/>
</dbReference>
<evidence type="ECO:0000256" key="11">
    <source>
        <dbReference type="ARBA" id="ARBA00022884"/>
    </source>
</evidence>
<dbReference type="InterPro" id="IPR004506">
    <property type="entry name" value="MnmA-like"/>
</dbReference>
<dbReference type="Proteomes" id="UP000005532">
    <property type="component" value="Unassembled WGS sequence"/>
</dbReference>
<evidence type="ECO:0000256" key="7">
    <source>
        <dbReference type="ARBA" id="ARBA00022679"/>
    </source>
</evidence>
<comment type="function">
    <text evidence="14">Catalyzes the 2-thiolation of uridine at the wobble position (U34) of tRNA, leading to the formation of s(2)U34.</text>
</comment>
<dbReference type="GO" id="GO:0002143">
    <property type="term" value="P:tRNA wobble position uridine thiolation"/>
    <property type="evidence" value="ECO:0007669"/>
    <property type="project" value="TreeGrafter"/>
</dbReference>
<keyword evidence="6 14" id="KW-0820">tRNA-binding</keyword>
<dbReference type="Gene3D" id="2.40.30.10">
    <property type="entry name" value="Translation factors"/>
    <property type="match status" value="1"/>
</dbReference>
<keyword evidence="10 14" id="KW-0067">ATP-binding</keyword>
<dbReference type="EC" id="2.8.1.13" evidence="3 14"/>
<evidence type="ECO:0000256" key="13">
    <source>
        <dbReference type="ARBA" id="ARBA00051542"/>
    </source>
</evidence>
<keyword evidence="7 14" id="KW-0808">Transferase</keyword>
<dbReference type="GO" id="GO:0005737">
    <property type="term" value="C:cytoplasm"/>
    <property type="evidence" value="ECO:0007669"/>
    <property type="project" value="UniProtKB-SubCell"/>
</dbReference>
<dbReference type="Gene3D" id="3.40.50.620">
    <property type="entry name" value="HUPs"/>
    <property type="match status" value="1"/>
</dbReference>
<feature type="domain" description="tRNA-specific 2-thiouridylase MnmA-like central" evidence="17">
    <location>
        <begin position="231"/>
        <end position="299"/>
    </location>
</feature>
<keyword evidence="11 14" id="KW-0694">RNA-binding</keyword>
<dbReference type="Gene3D" id="2.30.30.280">
    <property type="entry name" value="Adenine nucleotide alpha hydrolases-like domains"/>
    <property type="match status" value="1"/>
</dbReference>
<evidence type="ECO:0000259" key="16">
    <source>
        <dbReference type="Pfam" id="PF20258"/>
    </source>
</evidence>
<feature type="binding site" evidence="14">
    <location>
        <begin position="35"/>
        <end position="42"/>
    </location>
    <ligand>
        <name>ATP</name>
        <dbReference type="ChEBI" id="CHEBI:30616"/>
    </ligand>
</feature>
<dbReference type="GO" id="GO:0032259">
    <property type="term" value="P:methylation"/>
    <property type="evidence" value="ECO:0007669"/>
    <property type="project" value="UniProtKB-KW"/>
</dbReference>
<dbReference type="GO" id="GO:0008168">
    <property type="term" value="F:methyltransferase activity"/>
    <property type="evidence" value="ECO:0007669"/>
    <property type="project" value="UniProtKB-KW"/>
</dbReference>
<evidence type="ECO:0000256" key="15">
    <source>
        <dbReference type="SAM" id="MobiDB-lite"/>
    </source>
</evidence>
<feature type="compositionally biased region" description="Polar residues" evidence="15">
    <location>
        <begin position="1"/>
        <end position="14"/>
    </location>
</feature>
<feature type="region of interest" description="Disordered" evidence="15">
    <location>
        <begin position="1"/>
        <end position="21"/>
    </location>
</feature>
<dbReference type="EMBL" id="ACQL01000068">
    <property type="protein sequence ID" value="EER47591.1"/>
    <property type="molecule type" value="Genomic_DNA"/>
</dbReference>
<feature type="disulfide bond" description="Alternate" evidence="14">
    <location>
        <begin position="126"/>
        <end position="223"/>
    </location>
</feature>
<dbReference type="AlphaFoldDB" id="C5S074"/>
<keyword evidence="5 14" id="KW-0963">Cytoplasm</keyword>
<organism evidence="18 19">
    <name type="scientific">Actinobacillus minor NM305</name>
    <dbReference type="NCBI Taxonomy" id="637911"/>
    <lineage>
        <taxon>Bacteria</taxon>
        <taxon>Pseudomonadati</taxon>
        <taxon>Pseudomonadota</taxon>
        <taxon>Gammaproteobacteria</taxon>
        <taxon>Pasteurellales</taxon>
        <taxon>Pasteurellaceae</taxon>
        <taxon>Actinobacillus</taxon>
    </lineage>
</organism>
<dbReference type="SUPFAM" id="SSF52402">
    <property type="entry name" value="Adenine nucleotide alpha hydrolases-like"/>
    <property type="match status" value="1"/>
</dbReference>
<evidence type="ECO:0000313" key="18">
    <source>
        <dbReference type="EMBL" id="EER47591.1"/>
    </source>
</evidence>
<evidence type="ECO:0000256" key="4">
    <source>
        <dbReference type="ARBA" id="ARBA00013805"/>
    </source>
</evidence>
<dbReference type="FunFam" id="2.40.30.10:FF:000023">
    <property type="entry name" value="tRNA-specific 2-thiouridylase MnmA"/>
    <property type="match status" value="1"/>
</dbReference>